<name>A0ABV9M836_9BACL</name>
<feature type="compositionally biased region" description="Basic and acidic residues" evidence="1">
    <location>
        <begin position="1"/>
        <end position="17"/>
    </location>
</feature>
<dbReference type="Proteomes" id="UP001595932">
    <property type="component" value="Unassembled WGS sequence"/>
</dbReference>
<gene>
    <name evidence="2" type="ORF">ACFO5U_01580</name>
</gene>
<comment type="caution">
    <text evidence="2">The sequence shown here is derived from an EMBL/GenBank/DDBJ whole genome shotgun (WGS) entry which is preliminary data.</text>
</comment>
<feature type="region of interest" description="Disordered" evidence="1">
    <location>
        <begin position="1"/>
        <end position="31"/>
    </location>
</feature>
<keyword evidence="3" id="KW-1185">Reference proteome</keyword>
<reference evidence="3" key="1">
    <citation type="journal article" date="2019" name="Int. J. Syst. Evol. Microbiol.">
        <title>The Global Catalogue of Microorganisms (GCM) 10K type strain sequencing project: providing services to taxonomists for standard genome sequencing and annotation.</title>
        <authorList>
            <consortium name="The Broad Institute Genomics Platform"/>
            <consortium name="The Broad Institute Genome Sequencing Center for Infectious Disease"/>
            <person name="Wu L."/>
            <person name="Ma J."/>
        </authorList>
    </citation>
    <scope>NUCLEOTIDE SEQUENCE [LARGE SCALE GENOMIC DNA]</scope>
    <source>
        <strain evidence="3">CGMCC 1.12151</strain>
    </source>
</reference>
<dbReference type="RefSeq" id="WP_377276076.1">
    <property type="nucleotide sequence ID" value="NZ_JBHSGL010000002.1"/>
</dbReference>
<sequence length="69" mass="8006">MEKETKETPEAQERTPSEPESVVDEESKELKKASKFDGIYSRVASNRMENLRTTHIENKAKELARKGRR</sequence>
<proteinExistence type="predicted"/>
<organism evidence="2 3">
    <name type="scientific">Planococcus dechangensis</name>
    <dbReference type="NCBI Taxonomy" id="1176255"/>
    <lineage>
        <taxon>Bacteria</taxon>
        <taxon>Bacillati</taxon>
        <taxon>Bacillota</taxon>
        <taxon>Bacilli</taxon>
        <taxon>Bacillales</taxon>
        <taxon>Caryophanaceae</taxon>
        <taxon>Planococcus</taxon>
    </lineage>
</organism>
<evidence type="ECO:0000313" key="2">
    <source>
        <dbReference type="EMBL" id="MFC4711529.1"/>
    </source>
</evidence>
<evidence type="ECO:0000256" key="1">
    <source>
        <dbReference type="SAM" id="MobiDB-lite"/>
    </source>
</evidence>
<dbReference type="EMBL" id="JBHSGL010000002">
    <property type="protein sequence ID" value="MFC4711529.1"/>
    <property type="molecule type" value="Genomic_DNA"/>
</dbReference>
<protein>
    <submittedName>
        <fullName evidence="2">Uncharacterized protein</fullName>
    </submittedName>
</protein>
<accession>A0ABV9M836</accession>
<evidence type="ECO:0000313" key="3">
    <source>
        <dbReference type="Proteomes" id="UP001595932"/>
    </source>
</evidence>